<dbReference type="PANTHER" id="PTHR43179:SF7">
    <property type="entry name" value="RHAMNOSYLTRANSFERASE WBBL"/>
    <property type="match status" value="1"/>
</dbReference>
<dbReference type="Pfam" id="PF00535">
    <property type="entry name" value="Glycos_transf_2"/>
    <property type="match status" value="1"/>
</dbReference>
<proteinExistence type="predicted"/>
<evidence type="ECO:0000313" key="3">
    <source>
        <dbReference type="Proteomes" id="UP000727962"/>
    </source>
</evidence>
<comment type="caution">
    <text evidence="2">The sequence shown here is derived from an EMBL/GenBank/DDBJ whole genome shotgun (WGS) entry which is preliminary data.</text>
</comment>
<gene>
    <name evidence="2" type="ORF">HYR64_01920</name>
</gene>
<reference evidence="2" key="1">
    <citation type="submission" date="2020-07" db="EMBL/GenBank/DDBJ databases">
        <title>Huge and variable diversity of episymbiotic CPR bacteria and DPANN archaea in groundwater ecosystems.</title>
        <authorList>
            <person name="He C.Y."/>
            <person name="Keren R."/>
            <person name="Whittaker M."/>
            <person name="Farag I.F."/>
            <person name="Doudna J."/>
            <person name="Cate J.H.D."/>
            <person name="Banfield J.F."/>
        </authorList>
    </citation>
    <scope>NUCLEOTIDE SEQUENCE</scope>
    <source>
        <strain evidence="2">NC_groundwater_17_Pr7_B-0.1um_64_12</strain>
    </source>
</reference>
<dbReference type="AlphaFoldDB" id="A0A931PSW2"/>
<name>A0A931PSW2_FIMGI</name>
<protein>
    <submittedName>
        <fullName evidence="2">Glycosyltransferase family 2 protein</fullName>
    </submittedName>
</protein>
<dbReference type="InterPro" id="IPR029044">
    <property type="entry name" value="Nucleotide-diphossugar_trans"/>
</dbReference>
<dbReference type="PANTHER" id="PTHR43179">
    <property type="entry name" value="RHAMNOSYLTRANSFERASE WBBL"/>
    <property type="match status" value="1"/>
</dbReference>
<dbReference type="InterPro" id="IPR001173">
    <property type="entry name" value="Glyco_trans_2-like"/>
</dbReference>
<dbReference type="Gene3D" id="3.90.550.10">
    <property type="entry name" value="Spore Coat Polysaccharide Biosynthesis Protein SpsA, Chain A"/>
    <property type="match status" value="1"/>
</dbReference>
<sequence length="325" mass="36065">MKGRPKVSVVVVNHNTRAQLRRCLLSIEDRHEVIVVDNASTDGSAEMVRKEFPKAIVIENEENLGFGAANNIGMEQAQGELVLFLNSDAYAEQGAIDRLANGFTDASVVAAGGRLLNKDGSLQESSTNELTLWTVFCEQTYLERLFPTCPFLSPYWNSRRNARCGQVAQVMGACLMIVPIERFDERFFLYCEDTELCKRLSAKGRILYVPTAHFYHELGSSSSAQRWRAVARYNRGKELYFRIHRGLVAAAACWVMDRFGALLRLVVWSLATAASLGLRKPWRERVGLFARVLTAPVAGPDARPGAKLTPGDAQIALEAARPSGR</sequence>
<organism evidence="2 3">
    <name type="scientific">Fimbriimonas ginsengisoli</name>
    <dbReference type="NCBI Taxonomy" id="1005039"/>
    <lineage>
        <taxon>Bacteria</taxon>
        <taxon>Bacillati</taxon>
        <taxon>Armatimonadota</taxon>
        <taxon>Fimbriimonadia</taxon>
        <taxon>Fimbriimonadales</taxon>
        <taxon>Fimbriimonadaceae</taxon>
        <taxon>Fimbriimonas</taxon>
    </lineage>
</organism>
<evidence type="ECO:0000259" key="1">
    <source>
        <dbReference type="Pfam" id="PF00535"/>
    </source>
</evidence>
<dbReference type="CDD" id="cd04186">
    <property type="entry name" value="GT_2_like_c"/>
    <property type="match status" value="1"/>
</dbReference>
<feature type="domain" description="Glycosyltransferase 2-like" evidence="1">
    <location>
        <begin position="8"/>
        <end position="154"/>
    </location>
</feature>
<dbReference type="Proteomes" id="UP000727962">
    <property type="component" value="Unassembled WGS sequence"/>
</dbReference>
<evidence type="ECO:0000313" key="2">
    <source>
        <dbReference type="EMBL" id="MBI1755848.1"/>
    </source>
</evidence>
<dbReference type="SUPFAM" id="SSF53448">
    <property type="entry name" value="Nucleotide-diphospho-sugar transferases"/>
    <property type="match status" value="1"/>
</dbReference>
<accession>A0A931PSW2</accession>
<dbReference type="EMBL" id="JACOSL010000013">
    <property type="protein sequence ID" value="MBI1755848.1"/>
    <property type="molecule type" value="Genomic_DNA"/>
</dbReference>